<evidence type="ECO:0000259" key="10">
    <source>
        <dbReference type="Pfam" id="PF00720"/>
    </source>
</evidence>
<comment type="subunit">
    <text evidence="3 8">Homodimer.</text>
</comment>
<protein>
    <recommendedName>
        <fullName evidence="8">Probable subtilase-type protease inhibitor</fullName>
    </recommendedName>
</protein>
<gene>
    <name evidence="8" type="primary">sti</name>
    <name evidence="11" type="ORF">OHV25_32945</name>
</gene>
<dbReference type="GO" id="GO:0004867">
    <property type="term" value="F:serine-type endopeptidase inhibitor activity"/>
    <property type="evidence" value="ECO:0007669"/>
    <property type="project" value="UniProtKB-UniRule"/>
</dbReference>
<name>A0AAU2H6Q3_9ACTN</name>
<comment type="function">
    <text evidence="8">Strong inhibitor of bacterial serine proteases such as subtilisin.</text>
</comment>
<sequence length="150" mass="15190" precursor="true">MRKTLGRTTLVAALALVGAAVAVPGAAGADQHDTRGAAMSLYPPSALVLTVAPGTGDDGASVLRAVTLSCAPTPSGTHPAAKRACAELDRNQGDFAAITAGPPAGAVCTKEWNPMTVMADGVWGGQRVSYRHTFGNPCEKQAGQGVVFNF</sequence>
<feature type="disulfide bond" evidence="8">
    <location>
        <begin position="70"/>
        <end position="85"/>
    </location>
</feature>
<evidence type="ECO:0000313" key="11">
    <source>
        <dbReference type="EMBL" id="WTU44048.1"/>
    </source>
</evidence>
<feature type="domain" description="Subtilisin inhibitor" evidence="10">
    <location>
        <begin position="44"/>
        <end position="136"/>
    </location>
</feature>
<dbReference type="SUPFAM" id="SSF55399">
    <property type="entry name" value="Subtilisin inhibitor"/>
    <property type="match status" value="1"/>
</dbReference>
<dbReference type="GO" id="GO:0005576">
    <property type="term" value="C:extracellular region"/>
    <property type="evidence" value="ECO:0007669"/>
    <property type="project" value="UniProtKB-SubCell"/>
</dbReference>
<feature type="site" description="Reactive bond" evidence="8">
    <location>
        <begin position="110"/>
        <end position="111"/>
    </location>
</feature>
<dbReference type="InterPro" id="IPR020054">
    <property type="entry name" value="Prot_inh_SSI_I16_CS"/>
</dbReference>
<evidence type="ECO:0000256" key="3">
    <source>
        <dbReference type="ARBA" id="ARBA00011738"/>
    </source>
</evidence>
<dbReference type="Pfam" id="PF00720">
    <property type="entry name" value="SSI"/>
    <property type="match status" value="1"/>
</dbReference>
<dbReference type="HAMAP" id="MF_00778">
    <property type="entry name" value="SSI"/>
    <property type="match status" value="1"/>
</dbReference>
<feature type="disulfide bond" evidence="8">
    <location>
        <begin position="108"/>
        <end position="138"/>
    </location>
</feature>
<dbReference type="Gene3D" id="3.30.350.10">
    <property type="entry name" value="Subtilisin inhibitor-like"/>
    <property type="match status" value="1"/>
</dbReference>
<evidence type="ECO:0000256" key="5">
    <source>
        <dbReference type="ARBA" id="ARBA00022690"/>
    </source>
</evidence>
<feature type="chain" id="PRO_5043064949" description="Probable subtilase-type protease inhibitor" evidence="8">
    <location>
        <begin position="23"/>
        <end position="150"/>
    </location>
</feature>
<comment type="subcellular location">
    <subcellularLocation>
        <location evidence="1 8">Secreted</location>
    </subcellularLocation>
</comment>
<proteinExistence type="inferred from homology"/>
<dbReference type="PROSITE" id="PS00999">
    <property type="entry name" value="SSI"/>
    <property type="match status" value="1"/>
</dbReference>
<dbReference type="EMBL" id="CP108253">
    <property type="protein sequence ID" value="WTU44048.1"/>
    <property type="molecule type" value="Genomic_DNA"/>
</dbReference>
<keyword evidence="8" id="KW-0732">Signal</keyword>
<keyword evidence="7 8" id="KW-1015">Disulfide bond</keyword>
<feature type="signal peptide" evidence="8">
    <location>
        <begin position="1"/>
        <end position="22"/>
    </location>
</feature>
<dbReference type="InterPro" id="IPR036819">
    <property type="entry name" value="Subtilisin_inhibitor-like_sf"/>
</dbReference>
<organism evidence="11">
    <name type="scientific">Streptomyces sp. NBC_00060</name>
    <dbReference type="NCBI Taxonomy" id="2975636"/>
    <lineage>
        <taxon>Bacteria</taxon>
        <taxon>Bacillati</taxon>
        <taxon>Actinomycetota</taxon>
        <taxon>Actinomycetes</taxon>
        <taxon>Kitasatosporales</taxon>
        <taxon>Streptomycetaceae</taxon>
        <taxon>Streptomyces</taxon>
    </lineage>
</organism>
<reference evidence="11" key="1">
    <citation type="submission" date="2022-10" db="EMBL/GenBank/DDBJ databases">
        <title>The complete genomes of actinobacterial strains from the NBC collection.</title>
        <authorList>
            <person name="Joergensen T.S."/>
            <person name="Alvarez Arevalo M."/>
            <person name="Sterndorff E.B."/>
            <person name="Faurdal D."/>
            <person name="Vuksanovic O."/>
            <person name="Mourched A.-S."/>
            <person name="Charusanti P."/>
            <person name="Shaw S."/>
            <person name="Blin K."/>
            <person name="Weber T."/>
        </authorList>
    </citation>
    <scope>NUCLEOTIDE SEQUENCE</scope>
    <source>
        <strain evidence="11">NBC_00060</strain>
    </source>
</reference>
<dbReference type="AlphaFoldDB" id="A0AAU2H6Q3"/>
<evidence type="ECO:0000256" key="9">
    <source>
        <dbReference type="RuleBase" id="RU003471"/>
    </source>
</evidence>
<evidence type="ECO:0000256" key="4">
    <source>
        <dbReference type="ARBA" id="ARBA00022525"/>
    </source>
</evidence>
<keyword evidence="5 8" id="KW-0646">Protease inhibitor</keyword>
<evidence type="ECO:0000256" key="1">
    <source>
        <dbReference type="ARBA" id="ARBA00004613"/>
    </source>
</evidence>
<keyword evidence="6 8" id="KW-0722">Serine protease inhibitor</keyword>
<dbReference type="InterPro" id="IPR023549">
    <property type="entry name" value="Subtilisin_inhibitor"/>
</dbReference>
<accession>A0AAU2H6Q3</accession>
<evidence type="ECO:0000256" key="6">
    <source>
        <dbReference type="ARBA" id="ARBA00022900"/>
    </source>
</evidence>
<keyword evidence="4 8" id="KW-0964">Secreted</keyword>
<evidence type="ECO:0000256" key="2">
    <source>
        <dbReference type="ARBA" id="ARBA00010472"/>
    </source>
</evidence>
<dbReference type="PRINTS" id="PR00294">
    <property type="entry name" value="SSBTLNINHBTR"/>
</dbReference>
<dbReference type="InterPro" id="IPR000691">
    <property type="entry name" value="Prot_inh_I16_SSI"/>
</dbReference>
<evidence type="ECO:0000256" key="8">
    <source>
        <dbReference type="HAMAP-Rule" id="MF_00778"/>
    </source>
</evidence>
<evidence type="ECO:0000256" key="7">
    <source>
        <dbReference type="ARBA" id="ARBA00023157"/>
    </source>
</evidence>
<comment type="similarity">
    <text evidence="2 8 9">Belongs to the protease inhibitor I16 (SSI) family.</text>
</comment>